<sequence>MFFCGQAWAQGQQHYVYIQSEKGQPFYVKVNGQVLSSTERGYIILPRLDAGTVPMSIGYAQSEGPAQEQKFYVRIAKNDQGFLLKKGALYNLQTFRETKADNGDGSAATAAAEEPAPETVAANAPEDTARKEMMGNLQKDLETTFAQKATVTGPGKPSSPKGGNAFSSALDKVVVSGDDRDEPVEVAAPEKPAQGTAAPVEEPEVKKPRGKKHKAERDPLTAEEQDILKSVMAEESKAAASEVAAADQPKQEMEEQPAPKKQKKHRKREGEPDFIEFQDGAQPAATAPAAVAAAPVEAVAPAADLPATEEAPVRRKKKRKLFDDTEHPNNVITDSSGYGLAMDAAPSRKKKKNDEAVAETAEKKDAGTRLINTDCGNIMDEATFRKVLRKFVSAKSDDSMIDIFRKSTRNYCLETQQIKSLALLMNSDEARYRLLDMAYAKTYDTEKYGSLGSLLTESYYKGRFNAMLHK</sequence>
<protein>
    <submittedName>
        <fullName evidence="3">DUF4476 domain-containing protein</fullName>
    </submittedName>
</protein>
<evidence type="ECO:0000259" key="2">
    <source>
        <dbReference type="Pfam" id="PF14771"/>
    </source>
</evidence>
<feature type="region of interest" description="Disordered" evidence="1">
    <location>
        <begin position="180"/>
        <end position="289"/>
    </location>
</feature>
<reference evidence="3 4" key="2">
    <citation type="submission" date="2020-09" db="EMBL/GenBank/DDBJ databases">
        <authorList>
            <person name="Kittiwongwattana C."/>
        </authorList>
    </citation>
    <scope>NUCLEOTIDE SEQUENCE [LARGE SCALE GENOMIC DNA]</scope>
    <source>
        <strain evidence="3 4">1303</strain>
    </source>
</reference>
<feature type="region of interest" description="Disordered" evidence="1">
    <location>
        <begin position="99"/>
        <end position="127"/>
    </location>
</feature>
<accession>A0ABX6LK49</accession>
<gene>
    <name evidence="3" type="ORF">HF324_22085</name>
</gene>
<feature type="compositionally biased region" description="Low complexity" evidence="1">
    <location>
        <begin position="107"/>
        <end position="126"/>
    </location>
</feature>
<dbReference type="Proteomes" id="UP000503144">
    <property type="component" value="Chromosome"/>
</dbReference>
<evidence type="ECO:0000313" key="4">
    <source>
        <dbReference type="Proteomes" id="UP000503144"/>
    </source>
</evidence>
<feature type="domain" description="DUF4476" evidence="2">
    <location>
        <begin position="379"/>
        <end position="467"/>
    </location>
</feature>
<reference evidence="4" key="1">
    <citation type="submission" date="2020-04" db="EMBL/GenBank/DDBJ databases">
        <authorList>
            <person name="Kittiwongwattana C."/>
        </authorList>
    </citation>
    <scope>NUCLEOTIDE SEQUENCE [LARGE SCALE GENOMIC DNA]</scope>
    <source>
        <strain evidence="4">1303</strain>
    </source>
</reference>
<name>A0ABX6LK49_9BACT</name>
<keyword evidence="4" id="KW-1185">Reference proteome</keyword>
<evidence type="ECO:0000256" key="1">
    <source>
        <dbReference type="SAM" id="MobiDB-lite"/>
    </source>
</evidence>
<feature type="compositionally biased region" description="Basic and acidic residues" evidence="1">
    <location>
        <begin position="352"/>
        <end position="363"/>
    </location>
</feature>
<dbReference type="EMBL" id="CP051204">
    <property type="protein sequence ID" value="QJB40387.1"/>
    <property type="molecule type" value="Genomic_DNA"/>
</dbReference>
<dbReference type="Pfam" id="PF14771">
    <property type="entry name" value="DUF4476"/>
    <property type="match status" value="1"/>
</dbReference>
<dbReference type="RefSeq" id="WP_168861572.1">
    <property type="nucleotide sequence ID" value="NZ_CP051204.2"/>
</dbReference>
<proteinExistence type="predicted"/>
<organism evidence="3 4">
    <name type="scientific">Chitinophaga oryzae</name>
    <dbReference type="NCBI Taxonomy" id="2725414"/>
    <lineage>
        <taxon>Bacteria</taxon>
        <taxon>Pseudomonadati</taxon>
        <taxon>Bacteroidota</taxon>
        <taxon>Chitinophagia</taxon>
        <taxon>Chitinophagales</taxon>
        <taxon>Chitinophagaceae</taxon>
        <taxon>Chitinophaga</taxon>
    </lineage>
</organism>
<feature type="region of interest" description="Disordered" evidence="1">
    <location>
        <begin position="326"/>
        <end position="363"/>
    </location>
</feature>
<evidence type="ECO:0000313" key="3">
    <source>
        <dbReference type="EMBL" id="QJB40387.1"/>
    </source>
</evidence>
<dbReference type="InterPro" id="IPR028011">
    <property type="entry name" value="DUF4476"/>
</dbReference>